<protein>
    <recommendedName>
        <fullName evidence="3 12">Bis(5'-adenosyl)-triphosphatase</fullName>
        <ecNumber evidence="2 12">3.6.1.29</ecNumber>
    </recommendedName>
</protein>
<feature type="binding site" evidence="9">
    <location>
        <position position="80"/>
    </location>
    <ligand>
        <name>substrate</name>
    </ligand>
</feature>
<evidence type="ECO:0000256" key="10">
    <source>
        <dbReference type="PIRSR" id="PIRSR639383-3"/>
    </source>
</evidence>
<dbReference type="GO" id="GO:0000166">
    <property type="term" value="F:nucleotide binding"/>
    <property type="evidence" value="ECO:0007669"/>
    <property type="project" value="UniProtKB-KW"/>
</dbReference>
<dbReference type="Pfam" id="PF01230">
    <property type="entry name" value="HIT"/>
    <property type="match status" value="1"/>
</dbReference>
<dbReference type="PROSITE" id="PS51084">
    <property type="entry name" value="HIT_2"/>
    <property type="match status" value="1"/>
</dbReference>
<dbReference type="InterPro" id="IPR051884">
    <property type="entry name" value="Bis(5'-adenosyl)-TPase_reg"/>
</dbReference>
<dbReference type="PANTHER" id="PTHR46243">
    <property type="entry name" value="BIS(5'-ADENOSYL)-TRIPHOSPHATASE"/>
    <property type="match status" value="1"/>
</dbReference>
<feature type="site" description="Important for induction of apoptosis" evidence="10">
    <location>
        <position position="111"/>
    </location>
</feature>
<dbReference type="FunFam" id="3.30.428.10:FF:000011">
    <property type="entry name" value="Fragile histidine triad"/>
    <property type="match status" value="1"/>
</dbReference>
<evidence type="ECO:0000256" key="9">
    <source>
        <dbReference type="PIRSR" id="PIRSR639383-2"/>
    </source>
</evidence>
<feature type="binding site" evidence="9">
    <location>
        <position position="95"/>
    </location>
    <ligand>
        <name>substrate</name>
    </ligand>
</feature>
<evidence type="ECO:0000256" key="4">
    <source>
        <dbReference type="ARBA" id="ARBA00022741"/>
    </source>
</evidence>
<dbReference type="OrthoDB" id="680339at2759"/>
<feature type="binding site" evidence="9">
    <location>
        <begin position="86"/>
        <end position="89"/>
    </location>
    <ligand>
        <name>substrate</name>
    </ligand>
</feature>
<comment type="catalytic activity">
    <reaction evidence="7 12">
        <text>P(1),P(3)-bis(5'-adenosyl) triphosphate + H2O = AMP + ADP + 2 H(+)</text>
        <dbReference type="Rhea" id="RHEA:13893"/>
        <dbReference type="ChEBI" id="CHEBI:15377"/>
        <dbReference type="ChEBI" id="CHEBI:15378"/>
        <dbReference type="ChEBI" id="CHEBI:58529"/>
        <dbReference type="ChEBI" id="CHEBI:456215"/>
        <dbReference type="ChEBI" id="CHEBI:456216"/>
        <dbReference type="EC" id="3.6.1.29"/>
    </reaction>
</comment>
<evidence type="ECO:0000256" key="1">
    <source>
        <dbReference type="ARBA" id="ARBA00001936"/>
    </source>
</evidence>
<comment type="cofactor">
    <cofactor evidence="1 12">
        <name>Mn(2+)</name>
        <dbReference type="ChEBI" id="CHEBI:29035"/>
    </cofactor>
</comment>
<evidence type="ECO:0000256" key="5">
    <source>
        <dbReference type="ARBA" id="ARBA00022801"/>
    </source>
</evidence>
<reference evidence="15" key="1">
    <citation type="submission" date="2016-02" db="EMBL/GenBank/DDBJ databases">
        <title>Comparative genomics of biotechnologically important yeasts.</title>
        <authorList>
            <consortium name="DOE Joint Genome Institute"/>
            <person name="Riley R."/>
            <person name="Haridas S."/>
            <person name="Wolfe K.H."/>
            <person name="Lopes M.R."/>
            <person name="Hittinger C.T."/>
            <person name="Goker M."/>
            <person name="Salamov A."/>
            <person name="Wisecaver J."/>
            <person name="Long T.M."/>
            <person name="Aerts A.L."/>
            <person name="Barry K."/>
            <person name="Choi C."/>
            <person name="Clum A."/>
            <person name="Coughlan A.Y."/>
            <person name="Deshpande S."/>
            <person name="Douglass A.P."/>
            <person name="Hanson S.J."/>
            <person name="Klenk H.-P."/>
            <person name="Labutti K."/>
            <person name="Lapidus A."/>
            <person name="Lindquist E."/>
            <person name="Lipzen A."/>
            <person name="Meier-Kolthoff J.P."/>
            <person name="Ohm R.A."/>
            <person name="Otillar R.P."/>
            <person name="Pangilinan J."/>
            <person name="Peng Y."/>
            <person name="Rokas A."/>
            <person name="Rosa C.A."/>
            <person name="Scheuner C."/>
            <person name="Sibirny A.A."/>
            <person name="Slot J.C."/>
            <person name="Stielow J.B."/>
            <person name="Sun H."/>
            <person name="Kurtzman C.P."/>
            <person name="Blackwell M."/>
            <person name="Jeffries T.W."/>
            <person name="Grigoriev I.V."/>
        </authorList>
    </citation>
    <scope>NUCLEOTIDE SEQUENCE [LARGE SCALE GENOMIC DNA]</scope>
    <source>
        <strain evidence="15">NRRL Y-17796</strain>
    </source>
</reference>
<dbReference type="SUPFAM" id="SSF54197">
    <property type="entry name" value="HIT-like"/>
    <property type="match status" value="1"/>
</dbReference>
<evidence type="ECO:0000256" key="12">
    <source>
        <dbReference type="RuleBase" id="RU366076"/>
    </source>
</evidence>
<feature type="active site" description="Tele-AMP-histidine intermediate" evidence="8">
    <location>
        <position position="93"/>
    </location>
</feature>
<evidence type="ECO:0000313" key="14">
    <source>
        <dbReference type="EMBL" id="ODV92580.1"/>
    </source>
</evidence>
<keyword evidence="4 12" id="KW-0547">Nucleotide-binding</keyword>
<evidence type="ECO:0000256" key="2">
    <source>
        <dbReference type="ARBA" id="ARBA00012377"/>
    </source>
</evidence>
<dbReference type="GO" id="GO:0004081">
    <property type="term" value="F:bis(5'-nucleosyl)-tetraphosphatase (asymmetrical) activity"/>
    <property type="evidence" value="ECO:0007669"/>
    <property type="project" value="EnsemblFungi"/>
</dbReference>
<dbReference type="Proteomes" id="UP000095023">
    <property type="component" value="Unassembled WGS sequence"/>
</dbReference>
<evidence type="ECO:0000313" key="15">
    <source>
        <dbReference type="Proteomes" id="UP000095023"/>
    </source>
</evidence>
<evidence type="ECO:0000256" key="7">
    <source>
        <dbReference type="ARBA" id="ARBA00047780"/>
    </source>
</evidence>
<dbReference type="GO" id="GO:0047710">
    <property type="term" value="F:bis(5'-adenosyl)-triphosphatase activity"/>
    <property type="evidence" value="ECO:0007669"/>
    <property type="project" value="UniProtKB-UniRule"/>
</dbReference>
<dbReference type="EC" id="3.6.1.29" evidence="2 12"/>
<feature type="binding site" evidence="9">
    <location>
        <position position="24"/>
    </location>
    <ligand>
        <name>substrate</name>
    </ligand>
</feature>
<dbReference type="Gene3D" id="3.30.428.10">
    <property type="entry name" value="HIT-like"/>
    <property type="match status" value="1"/>
</dbReference>
<feature type="domain" description="HIT" evidence="13">
    <location>
        <begin position="1"/>
        <end position="106"/>
    </location>
</feature>
<dbReference type="PANTHER" id="PTHR46243:SF1">
    <property type="entry name" value="BIS(5'-ADENOSYL)-TRIPHOSPHATASE"/>
    <property type="match status" value="1"/>
</dbReference>
<gene>
    <name evidence="14" type="ORF">CANCADRAFT_147604</name>
</gene>
<evidence type="ECO:0000259" key="13">
    <source>
        <dbReference type="PROSITE" id="PS51084"/>
    </source>
</evidence>
<keyword evidence="15" id="KW-1185">Reference proteome</keyword>
<keyword evidence="5 12" id="KW-0378">Hydrolase</keyword>
<evidence type="ECO:0000256" key="11">
    <source>
        <dbReference type="PROSITE-ProRule" id="PRU00464"/>
    </source>
</evidence>
<accession>A0A1E4TLD7</accession>
<dbReference type="EMBL" id="KV453841">
    <property type="protein sequence ID" value="ODV92580.1"/>
    <property type="molecule type" value="Genomic_DNA"/>
</dbReference>
<dbReference type="InterPro" id="IPR036265">
    <property type="entry name" value="HIT-like_sf"/>
</dbReference>
<dbReference type="InterPro" id="IPR039383">
    <property type="entry name" value="FHIT"/>
</dbReference>
<feature type="short sequence motif" description="Histidine triad motif" evidence="11">
    <location>
        <begin position="91"/>
        <end position="95"/>
    </location>
</feature>
<comment type="function">
    <text evidence="6">Cleaves A-5'-PPP-5'A to yield AMP and ADP. Can cleave all dinucleoside polyphosphates, provided the phosphate chain contains at least 3 phosphates and that 1 of the 2 bases composing the nucleotide is a purine. Is most effective on dinucleoside triphosphates. Negatively regulates intracellular dinucleoside polyphosphate levels, which elevate following heat shock.</text>
</comment>
<proteinExistence type="predicted"/>
<dbReference type="InterPro" id="IPR011146">
    <property type="entry name" value="HIT-like"/>
</dbReference>
<evidence type="ECO:0000256" key="3">
    <source>
        <dbReference type="ARBA" id="ARBA00014605"/>
    </source>
</evidence>
<evidence type="ECO:0000256" key="6">
    <source>
        <dbReference type="ARBA" id="ARBA00025241"/>
    </source>
</evidence>
<dbReference type="CDD" id="cd01275">
    <property type="entry name" value="FHIT"/>
    <property type="match status" value="1"/>
</dbReference>
<name>A0A1E4TLD7_9ASCO</name>
<organism evidence="14 15">
    <name type="scientific">Tortispora caseinolytica NRRL Y-17796</name>
    <dbReference type="NCBI Taxonomy" id="767744"/>
    <lineage>
        <taxon>Eukaryota</taxon>
        <taxon>Fungi</taxon>
        <taxon>Dikarya</taxon>
        <taxon>Ascomycota</taxon>
        <taxon>Saccharomycotina</taxon>
        <taxon>Trigonopsidomycetes</taxon>
        <taxon>Trigonopsidales</taxon>
        <taxon>Trigonopsidaceae</taxon>
        <taxon>Tortispora</taxon>
    </lineage>
</organism>
<dbReference type="AlphaFoldDB" id="A0A1E4TLD7"/>
<sequence>MLFGKFNVSSQVFYKTQKSFALVNLKPLLPGHVLVCPIRVIPRVHDLDPEEVADFYATVHRVAGVIERVYKADGMQIVIQDGPCAGQSVYHVHCHIIPRHINDLPNVDDLYTKLNSPDANLTLQFELQRDAYYSSSRSNIAPDADRKPRSPEEMAEEAQFLAGYFV</sequence>
<dbReference type="GO" id="GO:0015964">
    <property type="term" value="P:diadenosine triphosphate catabolic process"/>
    <property type="evidence" value="ECO:0007669"/>
    <property type="project" value="EnsemblFungi"/>
</dbReference>
<evidence type="ECO:0000256" key="8">
    <source>
        <dbReference type="PIRSR" id="PIRSR639383-1"/>
    </source>
</evidence>